<evidence type="ECO:0000256" key="19">
    <source>
        <dbReference type="PIRNR" id="PIRNR017184"/>
    </source>
</evidence>
<reference evidence="22" key="1">
    <citation type="submission" date="2021-05" db="EMBL/GenBank/DDBJ databases">
        <authorList>
            <person name="Sun Q."/>
            <person name="Inoue M."/>
        </authorList>
    </citation>
    <scope>NUCLEOTIDE SEQUENCE</scope>
    <source>
        <strain evidence="22">VKM B-3255</strain>
    </source>
</reference>
<evidence type="ECO:0000256" key="1">
    <source>
        <dbReference type="ARBA" id="ARBA00000013"/>
    </source>
</evidence>
<feature type="binding site" evidence="17">
    <location>
        <begin position="404"/>
        <end position="408"/>
    </location>
    <ligand>
        <name>AMP</name>
        <dbReference type="ChEBI" id="CHEBI:456215"/>
    </ligand>
</feature>
<comment type="catalytic activity">
    <reaction evidence="15 17 19">
        <text>(6S)-NADHX + ADP = AMP + phosphate + NADH + H(+)</text>
        <dbReference type="Rhea" id="RHEA:32223"/>
        <dbReference type="ChEBI" id="CHEBI:15378"/>
        <dbReference type="ChEBI" id="CHEBI:43474"/>
        <dbReference type="ChEBI" id="CHEBI:57945"/>
        <dbReference type="ChEBI" id="CHEBI:64074"/>
        <dbReference type="ChEBI" id="CHEBI:456215"/>
        <dbReference type="ChEBI" id="CHEBI:456216"/>
        <dbReference type="EC" id="4.2.1.136"/>
    </reaction>
</comment>
<gene>
    <name evidence="18" type="primary">nnrE</name>
    <name evidence="17" type="synonym">nnrD</name>
    <name evidence="22" type="ORF">KIP89_01175</name>
</gene>
<evidence type="ECO:0000256" key="12">
    <source>
        <dbReference type="ARBA" id="ARBA00023239"/>
    </source>
</evidence>
<evidence type="ECO:0000256" key="2">
    <source>
        <dbReference type="ARBA" id="ARBA00000909"/>
    </source>
</evidence>
<keyword evidence="10 17" id="KW-0520">NAD</keyword>
<evidence type="ECO:0000256" key="14">
    <source>
        <dbReference type="ARBA" id="ARBA00025153"/>
    </source>
</evidence>
<dbReference type="EC" id="5.1.99.6" evidence="19"/>
<evidence type="ECO:0000256" key="16">
    <source>
        <dbReference type="ARBA" id="ARBA00049209"/>
    </source>
</evidence>
<comment type="cofactor">
    <cofactor evidence="17">
        <name>Mg(2+)</name>
        <dbReference type="ChEBI" id="CHEBI:18420"/>
    </cofactor>
</comment>
<dbReference type="PANTHER" id="PTHR12592">
    <property type="entry name" value="ATP-DEPENDENT (S)-NAD(P)H-HYDRATE DEHYDRATASE FAMILY MEMBER"/>
    <property type="match status" value="1"/>
</dbReference>
<comment type="function">
    <text evidence="18">Catalyzes the epimerization of the S- and R-forms of NAD(P)HX, a damaged form of NAD(P)H that is a result of enzymatic or heat-dependent hydration. This is a prerequisite for the S-specific NAD(P)H-hydrate dehydratase to allow the repair of both epimers of NAD(P)HX.</text>
</comment>
<evidence type="ECO:0000256" key="8">
    <source>
        <dbReference type="ARBA" id="ARBA00022857"/>
    </source>
</evidence>
<dbReference type="NCBIfam" id="TIGR00196">
    <property type="entry name" value="yjeF_cterm"/>
    <property type="match status" value="1"/>
</dbReference>
<dbReference type="Pfam" id="PF01256">
    <property type="entry name" value="Carb_kinase"/>
    <property type="match status" value="1"/>
</dbReference>
<dbReference type="Pfam" id="PF03853">
    <property type="entry name" value="YjeF_N"/>
    <property type="match status" value="1"/>
</dbReference>
<comment type="caution">
    <text evidence="22">The sequence shown here is derived from an EMBL/GenBank/DDBJ whole genome shotgun (WGS) entry which is preliminary data.</text>
</comment>
<dbReference type="PANTHER" id="PTHR12592:SF0">
    <property type="entry name" value="ATP-DEPENDENT (S)-NAD(P)H-HYDRATE DEHYDRATASE"/>
    <property type="match status" value="1"/>
</dbReference>
<evidence type="ECO:0000313" key="22">
    <source>
        <dbReference type="EMBL" id="MBS9475721.1"/>
    </source>
</evidence>
<dbReference type="RefSeq" id="WP_213753579.1">
    <property type="nucleotide sequence ID" value="NZ_JAHCQH010000004.1"/>
</dbReference>
<keyword evidence="7 17" id="KW-0067">ATP-binding</keyword>
<feature type="binding site" evidence="17">
    <location>
        <position position="366"/>
    </location>
    <ligand>
        <name>(6S)-NADPHX</name>
        <dbReference type="ChEBI" id="CHEBI:64076"/>
    </ligand>
</feature>
<comment type="similarity">
    <text evidence="4 19">In the C-terminal section; belongs to the NnrD/CARKD family.</text>
</comment>
<dbReference type="Gene3D" id="3.40.1190.20">
    <property type="match status" value="1"/>
</dbReference>
<protein>
    <recommendedName>
        <fullName evidence="19">Bifunctional NAD(P)H-hydrate repair enzyme</fullName>
    </recommendedName>
    <alternativeName>
        <fullName evidence="19">Nicotinamide nucleotide repair protein</fullName>
    </alternativeName>
    <domain>
        <recommendedName>
            <fullName evidence="19">ADP-dependent (S)-NAD(P)H-hydrate dehydratase</fullName>
            <ecNumber evidence="19">4.2.1.136</ecNumber>
        </recommendedName>
        <alternativeName>
            <fullName evidence="19">ADP-dependent NAD(P)HX dehydratase</fullName>
        </alternativeName>
    </domain>
    <domain>
        <recommendedName>
            <fullName evidence="19">NAD(P)H-hydrate epimerase</fullName>
            <ecNumber evidence="19">5.1.99.6</ecNumber>
        </recommendedName>
    </domain>
</protein>
<feature type="binding site" evidence="18">
    <location>
        <position position="153"/>
    </location>
    <ligand>
        <name>K(+)</name>
        <dbReference type="ChEBI" id="CHEBI:29103"/>
    </ligand>
</feature>
<feature type="binding site" evidence="17">
    <location>
        <position position="433"/>
    </location>
    <ligand>
        <name>AMP</name>
        <dbReference type="ChEBI" id="CHEBI:456215"/>
    </ligand>
</feature>
<dbReference type="InterPro" id="IPR030677">
    <property type="entry name" value="Nnr"/>
</dbReference>
<dbReference type="PROSITE" id="PS51383">
    <property type="entry name" value="YJEF_C_3"/>
    <property type="match status" value="1"/>
</dbReference>
<feature type="binding site" evidence="18">
    <location>
        <position position="57"/>
    </location>
    <ligand>
        <name>K(+)</name>
        <dbReference type="ChEBI" id="CHEBI:29103"/>
    </ligand>
</feature>
<organism evidence="22 23">
    <name type="scientific">Ancylobacter radicis</name>
    <dbReference type="NCBI Taxonomy" id="2836179"/>
    <lineage>
        <taxon>Bacteria</taxon>
        <taxon>Pseudomonadati</taxon>
        <taxon>Pseudomonadota</taxon>
        <taxon>Alphaproteobacteria</taxon>
        <taxon>Hyphomicrobiales</taxon>
        <taxon>Xanthobacteraceae</taxon>
        <taxon>Ancylobacter</taxon>
    </lineage>
</organism>
<dbReference type="SUPFAM" id="SSF64153">
    <property type="entry name" value="YjeF N-terminal domain-like"/>
    <property type="match status" value="1"/>
</dbReference>
<feature type="binding site" evidence="18">
    <location>
        <position position="150"/>
    </location>
    <ligand>
        <name>(6S)-NADPHX</name>
        <dbReference type="ChEBI" id="CHEBI:64076"/>
    </ligand>
</feature>
<evidence type="ECO:0000313" key="23">
    <source>
        <dbReference type="Proteomes" id="UP001166585"/>
    </source>
</evidence>
<evidence type="ECO:0000259" key="20">
    <source>
        <dbReference type="PROSITE" id="PS51383"/>
    </source>
</evidence>
<evidence type="ECO:0000256" key="13">
    <source>
        <dbReference type="ARBA" id="ARBA00023268"/>
    </source>
</evidence>
<name>A0ABS5R278_9HYPH</name>
<evidence type="ECO:0000256" key="9">
    <source>
        <dbReference type="ARBA" id="ARBA00022958"/>
    </source>
</evidence>
<dbReference type="HAMAP" id="MF_01965">
    <property type="entry name" value="NADHX_dehydratase"/>
    <property type="match status" value="1"/>
</dbReference>
<proteinExistence type="inferred from homology"/>
<dbReference type="EC" id="4.2.1.136" evidence="19"/>
<keyword evidence="6 17" id="KW-0547">Nucleotide-binding</keyword>
<dbReference type="Proteomes" id="UP001166585">
    <property type="component" value="Unassembled WGS sequence"/>
</dbReference>
<evidence type="ECO:0000256" key="7">
    <source>
        <dbReference type="ARBA" id="ARBA00022840"/>
    </source>
</evidence>
<dbReference type="NCBIfam" id="TIGR00197">
    <property type="entry name" value="yjeF_nterm"/>
    <property type="match status" value="1"/>
</dbReference>
<comment type="function">
    <text evidence="14 19">Bifunctional enzyme that catalyzes the epimerization of the S- and R-forms of NAD(P)HX and the dehydration of the S-form of NAD(P)HX at the expense of ADP, which is converted to AMP. This allows the repair of both epimers of NAD(P)HX, a damaged form of NAD(P)H that is a result of enzymatic or heat-dependent hydration.</text>
</comment>
<feature type="domain" description="YjeF C-terminal" evidence="20">
    <location>
        <begin position="217"/>
        <end position="488"/>
    </location>
</feature>
<feature type="binding site" evidence="18">
    <location>
        <begin position="56"/>
        <end position="60"/>
    </location>
    <ligand>
        <name>(6S)-NADPHX</name>
        <dbReference type="ChEBI" id="CHEBI:64076"/>
    </ligand>
</feature>
<keyword evidence="12 17" id="KW-0456">Lyase</keyword>
<comment type="function">
    <text evidence="17">Catalyzes the dehydration of the S-form of NAD(P)HX at the expense of ADP, which is converted to AMP. Together with NAD(P)HX epimerase, which catalyzes the epimerization of the S- and R-forms, the enzyme allows the repair of both epimers of NAD(P)HX, a damaged form of NAD(P)H that is a result of enzymatic or heat-dependent hydration.</text>
</comment>
<evidence type="ECO:0000259" key="21">
    <source>
        <dbReference type="PROSITE" id="PS51385"/>
    </source>
</evidence>
<feature type="binding site" evidence="18">
    <location>
        <position position="117"/>
    </location>
    <ligand>
        <name>K(+)</name>
        <dbReference type="ChEBI" id="CHEBI:29103"/>
    </ligand>
</feature>
<feature type="binding site" evidence="17">
    <location>
        <position position="252"/>
    </location>
    <ligand>
        <name>(6S)-NADPHX</name>
        <dbReference type="ChEBI" id="CHEBI:64076"/>
    </ligand>
</feature>
<comment type="catalytic activity">
    <reaction evidence="2 18 19">
        <text>(6R)-NADPHX = (6S)-NADPHX</text>
        <dbReference type="Rhea" id="RHEA:32227"/>
        <dbReference type="ChEBI" id="CHEBI:64076"/>
        <dbReference type="ChEBI" id="CHEBI:64077"/>
        <dbReference type="EC" id="5.1.99.6"/>
    </reaction>
</comment>
<keyword evidence="8 17" id="KW-0521">NADP</keyword>
<dbReference type="HAMAP" id="MF_01966">
    <property type="entry name" value="NADHX_epimerase"/>
    <property type="match status" value="1"/>
</dbReference>
<evidence type="ECO:0000256" key="15">
    <source>
        <dbReference type="ARBA" id="ARBA00048238"/>
    </source>
</evidence>
<dbReference type="InterPro" id="IPR004443">
    <property type="entry name" value="YjeF_N_dom"/>
</dbReference>
<evidence type="ECO:0000256" key="5">
    <source>
        <dbReference type="ARBA" id="ARBA00022723"/>
    </source>
</evidence>
<keyword evidence="5 18" id="KW-0479">Metal-binding</keyword>
<dbReference type="CDD" id="cd01171">
    <property type="entry name" value="YXKO-related"/>
    <property type="match status" value="1"/>
</dbReference>
<sequence length="496" mass="50112">MELLTPDEMGRADALTIARGIAGHVLMENAGRAVAAAAARMVEIGRRVLVLCGPGNNGGDGFVAARHLALAGYQVRVALLGPRTALTGDAALMAERWTGEVEAAGHASLDGVALVIDALFGAGLARDLDGAARALVERVNEAGLPVLAVDLPSGIDGATGAVRGAAIRARASITFFRPKPGHVLLPGRLYTGALEVAQIGIGEGVLGAIGSRTFANRPALWDAQFPVPRIDGHKYDRGHLVAVSGPAQAAGATRLAARAALRGGAGLVTVACPPAALSIHATNLSAIMVRPVLGASELARLLEDARLCTIVIGPGVGVGEATRQMLAACADRRLVLDADLLTSFAGRASDLARQIAEAPAAIATPHDGEFARLFAGYDGVLGPASKVERARAGAVQLGAALVLKGPDTVVASPDGRAAIASNAPPWLATAGAGDVLAGICGGLLAQGMPAFEAACAAVWLHGEAATEAGPGLVADDLIDALRPVYARLFKRLGVVG</sequence>
<keyword evidence="11 18" id="KW-0413">Isomerase</keyword>
<evidence type="ECO:0000256" key="4">
    <source>
        <dbReference type="ARBA" id="ARBA00009524"/>
    </source>
</evidence>
<keyword evidence="9 18" id="KW-0630">Potassium</keyword>
<evidence type="ECO:0000256" key="17">
    <source>
        <dbReference type="HAMAP-Rule" id="MF_01965"/>
    </source>
</evidence>
<dbReference type="InterPro" id="IPR000631">
    <property type="entry name" value="CARKD"/>
</dbReference>
<evidence type="ECO:0000256" key="10">
    <source>
        <dbReference type="ARBA" id="ARBA00023027"/>
    </source>
</evidence>
<feature type="domain" description="YjeF N-terminal" evidence="21">
    <location>
        <begin position="9"/>
        <end position="207"/>
    </location>
</feature>
<comment type="catalytic activity">
    <reaction evidence="1 18 19">
        <text>(6R)-NADHX = (6S)-NADHX</text>
        <dbReference type="Rhea" id="RHEA:32215"/>
        <dbReference type="ChEBI" id="CHEBI:64074"/>
        <dbReference type="ChEBI" id="CHEBI:64075"/>
        <dbReference type="EC" id="5.1.99.6"/>
    </reaction>
</comment>
<keyword evidence="23" id="KW-1185">Reference proteome</keyword>
<evidence type="ECO:0000256" key="6">
    <source>
        <dbReference type="ARBA" id="ARBA00022741"/>
    </source>
</evidence>
<evidence type="ECO:0000256" key="3">
    <source>
        <dbReference type="ARBA" id="ARBA00006001"/>
    </source>
</evidence>
<dbReference type="InterPro" id="IPR036652">
    <property type="entry name" value="YjeF_N_dom_sf"/>
</dbReference>
<comment type="subunit">
    <text evidence="17">Homotetramer.</text>
</comment>
<accession>A0ABS5R278</accession>
<comment type="cofactor">
    <cofactor evidence="18 19">
        <name>K(+)</name>
        <dbReference type="ChEBI" id="CHEBI:29103"/>
    </cofactor>
    <text evidence="18 19">Binds 1 potassium ion per subunit.</text>
</comment>
<dbReference type="PIRSF" id="PIRSF017184">
    <property type="entry name" value="Nnr"/>
    <property type="match status" value="1"/>
</dbReference>
<evidence type="ECO:0000256" key="18">
    <source>
        <dbReference type="HAMAP-Rule" id="MF_01966"/>
    </source>
</evidence>
<evidence type="ECO:0000256" key="11">
    <source>
        <dbReference type="ARBA" id="ARBA00023235"/>
    </source>
</evidence>
<dbReference type="PROSITE" id="PS51385">
    <property type="entry name" value="YJEF_N"/>
    <property type="match status" value="1"/>
</dbReference>
<comment type="similarity">
    <text evidence="17">Belongs to the NnrD/CARKD family.</text>
</comment>
<comment type="similarity">
    <text evidence="3 19">In the N-terminal section; belongs to the NnrE/AIBP family.</text>
</comment>
<feature type="binding site" evidence="17">
    <location>
        <position position="315"/>
    </location>
    <ligand>
        <name>(6S)-NADPHX</name>
        <dbReference type="ChEBI" id="CHEBI:64076"/>
    </ligand>
</feature>
<keyword evidence="13" id="KW-0511">Multifunctional enzyme</keyword>
<dbReference type="EMBL" id="JAHCQH010000004">
    <property type="protein sequence ID" value="MBS9475721.1"/>
    <property type="molecule type" value="Genomic_DNA"/>
</dbReference>
<feature type="binding site" evidence="17">
    <location>
        <position position="434"/>
    </location>
    <ligand>
        <name>(6S)-NADPHX</name>
        <dbReference type="ChEBI" id="CHEBI:64076"/>
    </ligand>
</feature>
<feature type="binding site" evidence="18">
    <location>
        <begin position="121"/>
        <end position="127"/>
    </location>
    <ligand>
        <name>(6S)-NADPHX</name>
        <dbReference type="ChEBI" id="CHEBI:64076"/>
    </ligand>
</feature>
<dbReference type="Gene3D" id="3.40.50.10260">
    <property type="entry name" value="YjeF N-terminal domain"/>
    <property type="match status" value="1"/>
</dbReference>
<dbReference type="InterPro" id="IPR029056">
    <property type="entry name" value="Ribokinase-like"/>
</dbReference>
<dbReference type="SUPFAM" id="SSF53613">
    <property type="entry name" value="Ribokinase-like"/>
    <property type="match status" value="1"/>
</dbReference>
<comment type="similarity">
    <text evidence="18">Belongs to the NnrE/AIBP family.</text>
</comment>
<comment type="catalytic activity">
    <reaction evidence="16 17 19">
        <text>(6S)-NADPHX + ADP = AMP + phosphate + NADPH + H(+)</text>
        <dbReference type="Rhea" id="RHEA:32235"/>
        <dbReference type="ChEBI" id="CHEBI:15378"/>
        <dbReference type="ChEBI" id="CHEBI:43474"/>
        <dbReference type="ChEBI" id="CHEBI:57783"/>
        <dbReference type="ChEBI" id="CHEBI:64076"/>
        <dbReference type="ChEBI" id="CHEBI:456215"/>
        <dbReference type="ChEBI" id="CHEBI:456216"/>
        <dbReference type="EC" id="4.2.1.136"/>
    </reaction>
</comment>
<comment type="caution">
    <text evidence="18">Lacks conserved residue(s) required for the propagation of feature annotation.</text>
</comment>